<organism evidence="3 4">
    <name type="scientific">Rhynocoris fuscipes</name>
    <dbReference type="NCBI Taxonomy" id="488301"/>
    <lineage>
        <taxon>Eukaryota</taxon>
        <taxon>Metazoa</taxon>
        <taxon>Ecdysozoa</taxon>
        <taxon>Arthropoda</taxon>
        <taxon>Hexapoda</taxon>
        <taxon>Insecta</taxon>
        <taxon>Pterygota</taxon>
        <taxon>Neoptera</taxon>
        <taxon>Paraneoptera</taxon>
        <taxon>Hemiptera</taxon>
        <taxon>Heteroptera</taxon>
        <taxon>Panheteroptera</taxon>
        <taxon>Cimicomorpha</taxon>
        <taxon>Reduviidae</taxon>
        <taxon>Harpactorinae</taxon>
        <taxon>Harpactorini</taxon>
        <taxon>Rhynocoris</taxon>
    </lineage>
</organism>
<dbReference type="AlphaFoldDB" id="A0AAW1D910"/>
<dbReference type="InterPro" id="IPR024868">
    <property type="entry name" value="FJX1/FJ"/>
</dbReference>
<keyword evidence="1" id="KW-1133">Transmembrane helix</keyword>
<accession>A0AAW1D910</accession>
<gene>
    <name evidence="3" type="ORF">O3M35_007321</name>
</gene>
<dbReference type="Pfam" id="PF06702">
    <property type="entry name" value="Fam20C"/>
    <property type="match status" value="1"/>
</dbReference>
<evidence type="ECO:0000313" key="4">
    <source>
        <dbReference type="Proteomes" id="UP001461498"/>
    </source>
</evidence>
<proteinExistence type="predicted"/>
<keyword evidence="1" id="KW-0812">Transmembrane</keyword>
<evidence type="ECO:0000313" key="3">
    <source>
        <dbReference type="EMBL" id="KAK9507469.1"/>
    </source>
</evidence>
<dbReference type="PANTHER" id="PTHR13147:SF5">
    <property type="entry name" value="FOUR-JOINTED BOX PROTEIN 1"/>
    <property type="match status" value="1"/>
</dbReference>
<dbReference type="EMBL" id="JAPXFL010000004">
    <property type="protein sequence ID" value="KAK9507469.1"/>
    <property type="molecule type" value="Genomic_DNA"/>
</dbReference>
<sequence>MCLEKSTITDMSDKEWRGYNKLEHILKLTFSPIIHMERITIKRTLYLITAIVAFALGLSLGLAIPMYIMPVNIAKNVTTVIRSPRPVVAHRFETVSFVTESTTKSAQLRPKDSSHVDGIFWSEEIESALPTGYGEPEAERWRRFVKNNPVVKIEEGCGRMQNRLLTYEDGTRACCRYRQNTDQIQGELFSFYLGRLLGLNNLAPSALGVVHNRDPVWSKVRAQISLAQWAEERPVVLTKYIDHLQPAQIPKSLRSTSRKLHPQDVQHTDKEKSVELAQWSDLIVFDYLTANLDRIVNNLYNLQWNPGMMDAPAHNLAKSSKSSLLVFLDNESGLLHGYRLLDKYESYHSVLLNALCVFRRSTIEAVEKLRSEQNLATLLEAALSAEGDLVPGLPEKSLKILNDRLNRVHDQVEWCRKQYS</sequence>
<evidence type="ECO:0000256" key="1">
    <source>
        <dbReference type="SAM" id="Phobius"/>
    </source>
</evidence>
<reference evidence="3 4" key="1">
    <citation type="submission" date="2022-12" db="EMBL/GenBank/DDBJ databases">
        <title>Chromosome-level genome assembly of true bugs.</title>
        <authorList>
            <person name="Ma L."/>
            <person name="Li H."/>
        </authorList>
    </citation>
    <scope>NUCLEOTIDE SEQUENCE [LARGE SCALE GENOMIC DNA]</scope>
    <source>
        <strain evidence="3">Lab_2022b</strain>
    </source>
</reference>
<dbReference type="InterPro" id="IPR009581">
    <property type="entry name" value="FAM20_C"/>
</dbReference>
<dbReference type="Proteomes" id="UP001461498">
    <property type="component" value="Unassembled WGS sequence"/>
</dbReference>
<dbReference type="PANTHER" id="PTHR13147">
    <property type="entry name" value="FOUR-JOINTED BOX PROTEIN 1"/>
    <property type="match status" value="1"/>
</dbReference>
<comment type="caution">
    <text evidence="3">The sequence shown here is derived from an EMBL/GenBank/DDBJ whole genome shotgun (WGS) entry which is preliminary data.</text>
</comment>
<keyword evidence="1" id="KW-0472">Membrane</keyword>
<name>A0AAW1D910_9HEMI</name>
<dbReference type="GO" id="GO:0007267">
    <property type="term" value="P:cell-cell signaling"/>
    <property type="evidence" value="ECO:0007669"/>
    <property type="project" value="TreeGrafter"/>
</dbReference>
<feature type="transmembrane region" description="Helical" evidence="1">
    <location>
        <begin position="45"/>
        <end position="68"/>
    </location>
</feature>
<feature type="domain" description="FAM20 C-terminal" evidence="2">
    <location>
        <begin position="272"/>
        <end position="418"/>
    </location>
</feature>
<keyword evidence="4" id="KW-1185">Reference proteome</keyword>
<evidence type="ECO:0000259" key="2">
    <source>
        <dbReference type="Pfam" id="PF06702"/>
    </source>
</evidence>
<dbReference type="PRINTS" id="PR02072">
    <property type="entry name" value="4JOINTEDBOX1"/>
</dbReference>
<protein>
    <recommendedName>
        <fullName evidence="2">FAM20 C-terminal domain-containing protein</fullName>
    </recommendedName>
</protein>
<dbReference type="GO" id="GO:0005615">
    <property type="term" value="C:extracellular space"/>
    <property type="evidence" value="ECO:0007669"/>
    <property type="project" value="TreeGrafter"/>
</dbReference>